<dbReference type="Pfam" id="PF04133">
    <property type="entry name" value="Vps55"/>
    <property type="match status" value="1"/>
</dbReference>
<dbReference type="Proteomes" id="UP000536275">
    <property type="component" value="Unassembled WGS sequence"/>
</dbReference>
<evidence type="ECO:0000313" key="9">
    <source>
        <dbReference type="Proteomes" id="UP000536275"/>
    </source>
</evidence>
<dbReference type="PANTHER" id="PTHR12050:SF0">
    <property type="entry name" value="RH04491P"/>
    <property type="match status" value="1"/>
</dbReference>
<feature type="transmembrane region" description="Helical" evidence="7">
    <location>
        <begin position="256"/>
        <end position="281"/>
    </location>
</feature>
<reference evidence="8 9" key="1">
    <citation type="submission" date="2020-03" db="EMBL/GenBank/DDBJ databases">
        <title>FDA dAtabase for Regulatory Grade micrObial Sequences (FDA-ARGOS): Supporting development and validation of Infectious Disease Dx tests.</title>
        <authorList>
            <person name="Campos J."/>
            <person name="Goldberg B."/>
            <person name="Tallon L."/>
            <person name="Sadzewicz L."/>
            <person name="Vavikolanu K."/>
            <person name="Mehta A."/>
            <person name="Aluvathingal J."/>
            <person name="Nadendla S."/>
            <person name="Nandy P."/>
            <person name="Geyer C."/>
            <person name="Yan Y."/>
            <person name="Sichtig H."/>
        </authorList>
    </citation>
    <scope>NUCLEOTIDE SEQUENCE [LARGE SCALE GENOMIC DNA]</scope>
    <source>
        <strain evidence="8 9">FDAARGOS_656</strain>
    </source>
</reference>
<dbReference type="PANTHER" id="PTHR12050">
    <property type="entry name" value="LEPTIN RECEPTOR-RELATED"/>
    <property type="match status" value="1"/>
</dbReference>
<feature type="region of interest" description="Disordered" evidence="6">
    <location>
        <begin position="1"/>
        <end position="26"/>
    </location>
</feature>
<dbReference type="GO" id="GO:0032511">
    <property type="term" value="P:late endosome to vacuole transport via multivesicular body sorting pathway"/>
    <property type="evidence" value="ECO:0007669"/>
    <property type="project" value="TreeGrafter"/>
</dbReference>
<evidence type="ECO:0000313" key="8">
    <source>
        <dbReference type="EMBL" id="KAF6067079.1"/>
    </source>
</evidence>
<evidence type="ECO:0000256" key="5">
    <source>
        <dbReference type="ARBA" id="ARBA00023136"/>
    </source>
</evidence>
<evidence type="ECO:0000256" key="6">
    <source>
        <dbReference type="SAM" id="MobiDB-lite"/>
    </source>
</evidence>
<protein>
    <submittedName>
        <fullName evidence="8">Vacuolar protein sorting 55 family protein</fullName>
    </submittedName>
</protein>
<keyword evidence="3 7" id="KW-0812">Transmembrane</keyword>
<dbReference type="InterPro" id="IPR007262">
    <property type="entry name" value="Vps55/LEPROT"/>
</dbReference>
<organism evidence="8 9">
    <name type="scientific">Candida albicans</name>
    <name type="common">Yeast</name>
    <dbReference type="NCBI Taxonomy" id="5476"/>
    <lineage>
        <taxon>Eukaryota</taxon>
        <taxon>Fungi</taxon>
        <taxon>Dikarya</taxon>
        <taxon>Ascomycota</taxon>
        <taxon>Saccharomycotina</taxon>
        <taxon>Pichiomycetes</taxon>
        <taxon>Debaryomycetaceae</taxon>
        <taxon>Candida/Lodderomyces clade</taxon>
        <taxon>Candida</taxon>
    </lineage>
</organism>
<evidence type="ECO:0000256" key="4">
    <source>
        <dbReference type="ARBA" id="ARBA00022989"/>
    </source>
</evidence>
<evidence type="ECO:0000256" key="3">
    <source>
        <dbReference type="ARBA" id="ARBA00022692"/>
    </source>
</evidence>
<evidence type="ECO:0000256" key="2">
    <source>
        <dbReference type="ARBA" id="ARBA00005645"/>
    </source>
</evidence>
<feature type="transmembrane region" description="Helical" evidence="7">
    <location>
        <begin position="319"/>
        <end position="339"/>
    </location>
</feature>
<feature type="compositionally biased region" description="Low complexity" evidence="6">
    <location>
        <begin position="9"/>
        <end position="20"/>
    </location>
</feature>
<evidence type="ECO:0000256" key="1">
    <source>
        <dbReference type="ARBA" id="ARBA00004141"/>
    </source>
</evidence>
<comment type="subcellular location">
    <subcellularLocation>
        <location evidence="1">Membrane</location>
        <topology evidence="1">Multi-pass membrane protein</topology>
    </subcellularLocation>
</comment>
<keyword evidence="5 7" id="KW-0472">Membrane</keyword>
<evidence type="ECO:0000256" key="7">
    <source>
        <dbReference type="SAM" id="Phobius"/>
    </source>
</evidence>
<comment type="caution">
    <text evidence="8">The sequence shown here is derived from an EMBL/GenBank/DDBJ whole genome shotgun (WGS) entry which is preliminary data.</text>
</comment>
<keyword evidence="4 7" id="KW-1133">Transmembrane helix</keyword>
<sequence length="382" mass="43740">MSNKKDQDSFTSDNSNNNSTKDSEKYTESIDKIVSNLGALTHSILDVTKDVGKDLNAKAKKLSDSWLSRIYDDEEEDGRLFEYPSFYQNRGCLEDEFGQFSGSFKSGSTPFGYYAYHGPSIRNYNECLTKNGKSVWDDQGYWRCLFPNSEVPEDFMSAMRKNSALDNFQGDGMVDLKEHGRFFDSYDKYLNWKNEQYNQRVKEREAKWKQLSLNKGDNFATSSSFSTSIKSDMYTDSETNEVKFTKVKTECDADGFLLILLSCALYNNYHTLWVILIFLLAPLPNLIANSIESARDYNFLTFNDYGNSNDSTQSPLQEFGKYITGFLTVSGIALPLTFYHCGLIELGATIMSIIGGLIVYSDIIIFIWFFNTEEEEHDDFNF</sequence>
<feature type="transmembrane region" description="Helical" evidence="7">
    <location>
        <begin position="346"/>
        <end position="370"/>
    </location>
</feature>
<proteinExistence type="inferred from homology"/>
<name>A0A8H6F2R3_CANAX</name>
<dbReference type="GO" id="GO:0034424">
    <property type="term" value="C:Vps55/Vps68 complex"/>
    <property type="evidence" value="ECO:0007669"/>
    <property type="project" value="TreeGrafter"/>
</dbReference>
<dbReference type="EMBL" id="JABWAD010000055">
    <property type="protein sequence ID" value="KAF6067079.1"/>
    <property type="molecule type" value="Genomic_DNA"/>
</dbReference>
<accession>A0A8H6F2R3</accession>
<gene>
    <name evidence="8" type="ORF">FOB64_004509</name>
</gene>
<dbReference type="AlphaFoldDB" id="A0A8H6F2R3"/>
<comment type="similarity">
    <text evidence="2">Belongs to the OB-RGRP/VPS55 family.</text>
</comment>